<evidence type="ECO:0000256" key="6">
    <source>
        <dbReference type="SAM" id="Phobius"/>
    </source>
</evidence>
<dbReference type="RefSeq" id="WP_136845069.1">
    <property type="nucleotide sequence ID" value="NZ_SSTM01000001.1"/>
</dbReference>
<dbReference type="PANTHER" id="PTHR30619">
    <property type="entry name" value="DNA INTERNALIZATION/COMPETENCE PROTEIN COMEC/REC2"/>
    <property type="match status" value="1"/>
</dbReference>
<keyword evidence="9" id="KW-1185">Reference proteome</keyword>
<dbReference type="InterPro" id="IPR004477">
    <property type="entry name" value="ComEC_N"/>
</dbReference>
<dbReference type="EMBL" id="SSTM01000001">
    <property type="protein sequence ID" value="TJW12093.1"/>
    <property type="molecule type" value="Genomic_DNA"/>
</dbReference>
<feature type="transmembrane region" description="Helical" evidence="6">
    <location>
        <begin position="73"/>
        <end position="93"/>
    </location>
</feature>
<protein>
    <submittedName>
        <fullName evidence="8">DNA internalization-related competence protein ComEC/Rec2</fullName>
    </submittedName>
</protein>
<sequence length="776" mass="80167">MCAFELTADLRRRPLRPALPPLLLMALGLWAAAAAAFSAGQETAPPLAPPFAAGTALAVSAAVFAAKFRRMWPWALVGAGLGLMLGCAGAVQVHGAADWLDGETVACEVELLGDATEGGYGYSAPAAATVEGRTVKVRLTGLEEPVFCGQRLCGHFSFARPSPAAAAFYWQNGFALRALADDFQPSEAPAPKGWLMALRQRAIEGISGSGAPGASLIVALACGWRPGIAAEGAYDQFKWSGTAHLVAVSGAHLALVAFAVEALAKRARLGRKARTALLCLLVAVYVLFAGMPVSALRSAFMVVAALLAALAKRRGASLNALGICVLAFVALEPSCALSVSFALSAGSTLGILLFSQKIASWFWFVPERFSEVLVAPVALTLSSQIATLPLGCALFSQFSTVALPCNVLAAPLFAPAVMGSLACAVAVALAPAASPLCWLAAAACAPLRWLVRLFSAVPGACVAVDVAVVPALALSLCLAAILYGCWRWVTGRVALAAAAGASLAVGAVLFALPLFTPPQLAMLDVGQGDALLVASRGRNVLVDTGQEDRMLLAALARRNVRHLDAVVVTHSDRDHYGSLPALHPYVAVEAVYAHEGVLACPCENCGLFREAAQQLGCEVRGLKAGDAMQVGDVMLEVVGPLEFASSGGNDDSLCLLGTVPARRADGWRFLLTGDAEAQSLAKALAAFDVGNLDLVKVGHHGSKNALSASILEATAPEVGLISVGEGNSYGHPHPSTLQVLEEAGAQVLRTDVCGDVTASFSPQRIELRIQQAGGPE</sequence>
<evidence type="ECO:0000256" key="2">
    <source>
        <dbReference type="ARBA" id="ARBA00022475"/>
    </source>
</evidence>
<dbReference type="InterPro" id="IPR004797">
    <property type="entry name" value="Competence_ComEC/Rec2"/>
</dbReference>
<feature type="domain" description="Metallo-beta-lactamase" evidence="7">
    <location>
        <begin position="527"/>
        <end position="725"/>
    </location>
</feature>
<feature type="transmembrane region" description="Helical" evidence="6">
    <location>
        <begin position="467"/>
        <end position="486"/>
    </location>
</feature>
<accession>A0A4T9TJG5</accession>
<feature type="transmembrane region" description="Helical" evidence="6">
    <location>
        <begin position="318"/>
        <end position="339"/>
    </location>
</feature>
<evidence type="ECO:0000256" key="3">
    <source>
        <dbReference type="ARBA" id="ARBA00022692"/>
    </source>
</evidence>
<dbReference type="PANTHER" id="PTHR30619:SF1">
    <property type="entry name" value="RECOMBINATION PROTEIN 2"/>
    <property type="match status" value="1"/>
</dbReference>
<dbReference type="NCBIfam" id="TIGR00360">
    <property type="entry name" value="ComEC_N-term"/>
    <property type="match status" value="1"/>
</dbReference>
<dbReference type="Pfam" id="PF03772">
    <property type="entry name" value="Competence"/>
    <property type="match status" value="1"/>
</dbReference>
<comment type="caution">
    <text evidence="8">The sequence shown here is derived from an EMBL/GenBank/DDBJ whole genome shotgun (WGS) entry which is preliminary data.</text>
</comment>
<proteinExistence type="predicted"/>
<reference evidence="8 9" key="1">
    <citation type="submission" date="2019-04" db="EMBL/GenBank/DDBJ databases">
        <title>Microbes associate with the intestines of laboratory mice.</title>
        <authorList>
            <person name="Navarre W."/>
            <person name="Wong E."/>
            <person name="Huang K.C."/>
            <person name="Tropini C."/>
            <person name="Ng K."/>
            <person name="Yu B."/>
        </authorList>
    </citation>
    <scope>NUCLEOTIDE SEQUENCE [LARGE SCALE GENOMIC DNA]</scope>
    <source>
        <strain evidence="8 9">NM48_B13</strain>
    </source>
</reference>
<feature type="transmembrane region" description="Helical" evidence="6">
    <location>
        <begin position="372"/>
        <end position="396"/>
    </location>
</feature>
<evidence type="ECO:0000313" key="9">
    <source>
        <dbReference type="Proteomes" id="UP000309454"/>
    </source>
</evidence>
<dbReference type="SMART" id="SM00849">
    <property type="entry name" value="Lactamase_B"/>
    <property type="match status" value="1"/>
</dbReference>
<dbReference type="Gene3D" id="3.60.15.10">
    <property type="entry name" value="Ribonuclease Z/Hydroxyacylglutathione hydrolase-like"/>
    <property type="match status" value="1"/>
</dbReference>
<keyword evidence="2" id="KW-1003">Cell membrane</keyword>
<comment type="subcellular location">
    <subcellularLocation>
        <location evidence="1">Cell membrane</location>
        <topology evidence="1">Multi-pass membrane protein</topology>
    </subcellularLocation>
</comment>
<keyword evidence="3 6" id="KW-0812">Transmembrane</keyword>
<dbReference type="InterPro" id="IPR035681">
    <property type="entry name" value="ComA-like_MBL"/>
</dbReference>
<dbReference type="AlphaFoldDB" id="A0A4T9TJG5"/>
<feature type="transmembrane region" description="Helical" evidence="6">
    <location>
        <begin position="241"/>
        <end position="260"/>
    </location>
</feature>
<dbReference type="GO" id="GO:0030420">
    <property type="term" value="P:establishment of competence for transformation"/>
    <property type="evidence" value="ECO:0007669"/>
    <property type="project" value="InterPro"/>
</dbReference>
<dbReference type="Pfam" id="PF00753">
    <property type="entry name" value="Lactamase_B"/>
    <property type="match status" value="1"/>
</dbReference>
<evidence type="ECO:0000313" key="8">
    <source>
        <dbReference type="EMBL" id="TJW12093.1"/>
    </source>
</evidence>
<evidence type="ECO:0000256" key="5">
    <source>
        <dbReference type="ARBA" id="ARBA00023136"/>
    </source>
</evidence>
<evidence type="ECO:0000259" key="7">
    <source>
        <dbReference type="SMART" id="SM00849"/>
    </source>
</evidence>
<gene>
    <name evidence="8" type="ORF">E5982_00330</name>
</gene>
<organism evidence="8 9">
    <name type="scientific">Parvibacter caecicola</name>
    <dbReference type="NCBI Taxonomy" id="747645"/>
    <lineage>
        <taxon>Bacteria</taxon>
        <taxon>Bacillati</taxon>
        <taxon>Actinomycetota</taxon>
        <taxon>Coriobacteriia</taxon>
        <taxon>Coriobacteriales</taxon>
        <taxon>Coriobacteriaceae</taxon>
        <taxon>Parvibacter</taxon>
    </lineage>
</organism>
<evidence type="ECO:0000256" key="1">
    <source>
        <dbReference type="ARBA" id="ARBA00004651"/>
    </source>
</evidence>
<dbReference type="GO" id="GO:0005886">
    <property type="term" value="C:plasma membrane"/>
    <property type="evidence" value="ECO:0007669"/>
    <property type="project" value="UniProtKB-SubCell"/>
</dbReference>
<dbReference type="NCBIfam" id="TIGR00361">
    <property type="entry name" value="ComEC_Rec2"/>
    <property type="match status" value="1"/>
</dbReference>
<dbReference type="InterPro" id="IPR001279">
    <property type="entry name" value="Metallo-B-lactamas"/>
</dbReference>
<evidence type="ECO:0000256" key="4">
    <source>
        <dbReference type="ARBA" id="ARBA00022989"/>
    </source>
</evidence>
<dbReference type="Proteomes" id="UP000309454">
    <property type="component" value="Unassembled WGS sequence"/>
</dbReference>
<feature type="transmembrane region" description="Helical" evidence="6">
    <location>
        <begin position="493"/>
        <end position="515"/>
    </location>
</feature>
<dbReference type="OrthoDB" id="7177610at2"/>
<feature type="transmembrane region" description="Helical" evidence="6">
    <location>
        <begin position="408"/>
        <end position="429"/>
    </location>
</feature>
<dbReference type="InterPro" id="IPR036866">
    <property type="entry name" value="RibonucZ/Hydroxyglut_hydro"/>
</dbReference>
<name>A0A4T9TJG5_9ACTN</name>
<dbReference type="SUPFAM" id="SSF56281">
    <property type="entry name" value="Metallo-hydrolase/oxidoreductase"/>
    <property type="match status" value="1"/>
</dbReference>
<dbReference type="CDD" id="cd07731">
    <property type="entry name" value="ComA-like_MBL-fold"/>
    <property type="match status" value="1"/>
</dbReference>
<feature type="transmembrane region" description="Helical" evidence="6">
    <location>
        <begin position="345"/>
        <end position="365"/>
    </location>
</feature>
<feature type="transmembrane region" description="Helical" evidence="6">
    <location>
        <begin position="48"/>
        <end position="66"/>
    </location>
</feature>
<keyword evidence="5 6" id="KW-0472">Membrane</keyword>
<dbReference type="InterPro" id="IPR052159">
    <property type="entry name" value="Competence_DNA_uptake"/>
</dbReference>
<feature type="transmembrane region" description="Helical" evidence="6">
    <location>
        <begin position="272"/>
        <end position="288"/>
    </location>
</feature>
<keyword evidence="4 6" id="KW-1133">Transmembrane helix</keyword>